<accession>E6LQI0</accession>
<feature type="signal peptide" evidence="2">
    <location>
        <begin position="1"/>
        <end position="28"/>
    </location>
</feature>
<name>E6LQI0_9FIRM</name>
<comment type="caution">
    <text evidence="3">The sequence shown here is derived from an EMBL/GenBank/DDBJ whole genome shotgun (WGS) entry which is preliminary data.</text>
</comment>
<evidence type="ECO:0008006" key="5">
    <source>
        <dbReference type="Google" id="ProtNLM"/>
    </source>
</evidence>
<dbReference type="eggNOG" id="ENOG5030G6F">
    <property type="taxonomic scope" value="Bacteria"/>
</dbReference>
<protein>
    <recommendedName>
        <fullName evidence="5">Lipoprotein</fullName>
    </recommendedName>
</protein>
<evidence type="ECO:0000313" key="3">
    <source>
        <dbReference type="EMBL" id="EFU75919.1"/>
    </source>
</evidence>
<organism evidence="3 4">
    <name type="scientific">Lachnoanaerobaculum saburreum DSM 3986</name>
    <dbReference type="NCBI Taxonomy" id="887325"/>
    <lineage>
        <taxon>Bacteria</taxon>
        <taxon>Bacillati</taxon>
        <taxon>Bacillota</taxon>
        <taxon>Clostridia</taxon>
        <taxon>Lachnospirales</taxon>
        <taxon>Lachnospiraceae</taxon>
        <taxon>Lachnoanaerobaculum</taxon>
    </lineage>
</organism>
<feature type="region of interest" description="Disordered" evidence="1">
    <location>
        <begin position="27"/>
        <end position="63"/>
    </location>
</feature>
<dbReference type="RefSeq" id="WP_008751979.1">
    <property type="nucleotide sequence ID" value="NZ_GL622296.1"/>
</dbReference>
<feature type="chain" id="PRO_5003207938" description="Lipoprotein" evidence="2">
    <location>
        <begin position="29"/>
        <end position="283"/>
    </location>
</feature>
<reference evidence="3 4" key="1">
    <citation type="submission" date="2010-12" db="EMBL/GenBank/DDBJ databases">
        <authorList>
            <person name="Muzny D."/>
            <person name="Qin X."/>
            <person name="Deng J."/>
            <person name="Jiang H."/>
            <person name="Liu Y."/>
            <person name="Qu J."/>
            <person name="Song X.-Z."/>
            <person name="Zhang L."/>
            <person name="Thornton R."/>
            <person name="Coyle M."/>
            <person name="Francisco L."/>
            <person name="Jackson L."/>
            <person name="Javaid M."/>
            <person name="Korchina V."/>
            <person name="Kovar C."/>
            <person name="Mata R."/>
            <person name="Mathew T."/>
            <person name="Ngo R."/>
            <person name="Nguyen L."/>
            <person name="Nguyen N."/>
            <person name="Okwuonu G."/>
            <person name="Ongeri F."/>
            <person name="Pham C."/>
            <person name="Simmons D."/>
            <person name="Wilczek-Boney K."/>
            <person name="Hale W."/>
            <person name="Jakkamsetti A."/>
            <person name="Pham P."/>
            <person name="Ruth R."/>
            <person name="San Lucas F."/>
            <person name="Warren J."/>
            <person name="Zhang J."/>
            <person name="Zhao Z."/>
            <person name="Zhou C."/>
            <person name="Zhu D."/>
            <person name="Lee S."/>
            <person name="Bess C."/>
            <person name="Blankenburg K."/>
            <person name="Forbes L."/>
            <person name="Fu Q."/>
            <person name="Gubbala S."/>
            <person name="Hirani K."/>
            <person name="Jayaseelan J.C."/>
            <person name="Lara F."/>
            <person name="Munidasa M."/>
            <person name="Palculict T."/>
            <person name="Patil S."/>
            <person name="Pu L.-L."/>
            <person name="Saada N."/>
            <person name="Tang L."/>
            <person name="Weissenberger G."/>
            <person name="Zhu Y."/>
            <person name="Hemphill L."/>
            <person name="Shang Y."/>
            <person name="Youmans B."/>
            <person name="Ayvaz T."/>
            <person name="Ross M."/>
            <person name="Santibanez J."/>
            <person name="Aqrawi P."/>
            <person name="Gross S."/>
            <person name="Joshi V."/>
            <person name="Fowler G."/>
            <person name="Nazareth L."/>
            <person name="Reid J."/>
            <person name="Worley K."/>
            <person name="Petrosino J."/>
            <person name="Highlander S."/>
            <person name="Gibbs R."/>
        </authorList>
    </citation>
    <scope>NUCLEOTIDE SEQUENCE [LARGE SCALE GENOMIC DNA]</scope>
    <source>
        <strain evidence="3 4">DSM 3986</strain>
    </source>
</reference>
<dbReference type="AlphaFoldDB" id="E6LQI0"/>
<dbReference type="PROSITE" id="PS51257">
    <property type="entry name" value="PROKAR_LIPOPROTEIN"/>
    <property type="match status" value="1"/>
</dbReference>
<dbReference type="Proteomes" id="UP000003434">
    <property type="component" value="Unassembled WGS sequence"/>
</dbReference>
<evidence type="ECO:0000256" key="1">
    <source>
        <dbReference type="SAM" id="MobiDB-lite"/>
    </source>
</evidence>
<dbReference type="EMBL" id="AEPW01000085">
    <property type="protein sequence ID" value="EFU75919.1"/>
    <property type="molecule type" value="Genomic_DNA"/>
</dbReference>
<keyword evidence="2" id="KW-0732">Signal</keyword>
<dbReference type="HOGENOM" id="CLU_1003970_0_0_9"/>
<evidence type="ECO:0000256" key="2">
    <source>
        <dbReference type="SAM" id="SignalP"/>
    </source>
</evidence>
<proteinExistence type="predicted"/>
<sequence length="283" mass="31585">MKNIKILMIMGLLGLVTVAGSGCSKANAETEGNSVANESISTESKSEKSESTPVSKKKTKRSDFKQEATLGTIGMIDLDENSAFPQAGFIETDDLVLGFDENKGELASCFFQNVCVSKYDAENIWHVEYSEDLDKIPSAMKGLDSIWDSFLNDGRMYNMHSEQKYEVIVDNTEKASYGGRDFIREEGHIDVTRKDPNYTYDPELVRTKYIAYYFFSPKDAGASAVDNTAGFGMGMAVWGVRPVDMSDEAEAKTMEENYEKLKKSAESSMSGLTSFQEYWKLEK</sequence>
<gene>
    <name evidence="3" type="ORF">HMPREF0381_2215</name>
</gene>
<evidence type="ECO:0000313" key="4">
    <source>
        <dbReference type="Proteomes" id="UP000003434"/>
    </source>
</evidence>